<dbReference type="EMBL" id="DYDO01000007">
    <property type="protein sequence ID" value="DBA21736.1"/>
    <property type="molecule type" value="Genomic_DNA"/>
</dbReference>
<sequence>MWGPMRSTHQVTTGQGNDHQYGTSIVMAMVSCGAAPGLQGSRMRFLELYSTTSQEALRKSVWHYKSQHAHNAPLRLKVGSGNWPVFVCAEAISSILTVRIQRDRSLGIYRPIAVYGLSSANNHWII</sequence>
<gene>
    <name evidence="1" type="ORF">GDO54_018337</name>
</gene>
<dbReference type="Proteomes" id="UP001181693">
    <property type="component" value="Unassembled WGS sequence"/>
</dbReference>
<evidence type="ECO:0000313" key="1">
    <source>
        <dbReference type="EMBL" id="DBA21736.1"/>
    </source>
</evidence>
<dbReference type="PROSITE" id="PS51257">
    <property type="entry name" value="PROKAR_LIPOPROTEIN"/>
    <property type="match status" value="1"/>
</dbReference>
<comment type="caution">
    <text evidence="1">The sequence shown here is derived from an EMBL/GenBank/DDBJ whole genome shotgun (WGS) entry which is preliminary data.</text>
</comment>
<accession>A0AAV2ZTJ9</accession>
<organism evidence="1 2">
    <name type="scientific">Pyxicephalus adspersus</name>
    <name type="common">African bullfrog</name>
    <dbReference type="NCBI Taxonomy" id="30357"/>
    <lineage>
        <taxon>Eukaryota</taxon>
        <taxon>Metazoa</taxon>
        <taxon>Chordata</taxon>
        <taxon>Craniata</taxon>
        <taxon>Vertebrata</taxon>
        <taxon>Euteleostomi</taxon>
        <taxon>Amphibia</taxon>
        <taxon>Batrachia</taxon>
        <taxon>Anura</taxon>
        <taxon>Neobatrachia</taxon>
        <taxon>Ranoidea</taxon>
        <taxon>Pyxicephalidae</taxon>
        <taxon>Pyxicephalinae</taxon>
        <taxon>Pyxicephalus</taxon>
    </lineage>
</organism>
<dbReference type="AlphaFoldDB" id="A0AAV2ZTJ9"/>
<reference evidence="1" key="1">
    <citation type="thesis" date="2020" institute="ProQuest LLC" country="789 East Eisenhower Parkway, Ann Arbor, MI, USA">
        <title>Comparative Genomics and Chromosome Evolution.</title>
        <authorList>
            <person name="Mudd A.B."/>
        </authorList>
    </citation>
    <scope>NUCLEOTIDE SEQUENCE</scope>
    <source>
        <strain evidence="1">1538</strain>
        <tissue evidence="1">Blood</tissue>
    </source>
</reference>
<protein>
    <submittedName>
        <fullName evidence="1">Uncharacterized protein</fullName>
    </submittedName>
</protein>
<name>A0AAV2ZTJ9_PYXAD</name>
<proteinExistence type="predicted"/>
<keyword evidence="2" id="KW-1185">Reference proteome</keyword>
<evidence type="ECO:0000313" key="2">
    <source>
        <dbReference type="Proteomes" id="UP001181693"/>
    </source>
</evidence>